<dbReference type="EMBL" id="QEKO01000001">
    <property type="protein sequence ID" value="PVY68105.1"/>
    <property type="molecule type" value="Genomic_DNA"/>
</dbReference>
<dbReference type="InterPro" id="IPR036761">
    <property type="entry name" value="TTHA0802/YceI-like_sf"/>
</dbReference>
<sequence length="192" mass="21014">MKTLASILAAAVLAAANSAQAAPLRYEVEPDHTFVTFEVTHFNTSTVRARFDIIKGFVELDRQAKEGRADIAIDASSISSGVPNFDKHLKSGDFFDVAKHPEARFTSTAFKFEGDALKSVEGELTLLGQTHPVTLAGKRFNCYDQPVLKAPVCGGDFEATIKRSQWGMNWGIDMGVPDDVRLLIQIEAVQQQ</sequence>
<dbReference type="Pfam" id="PF04264">
    <property type="entry name" value="YceI"/>
    <property type="match status" value="1"/>
</dbReference>
<keyword evidence="1" id="KW-0732">Signal</keyword>
<dbReference type="Gene3D" id="2.40.128.110">
    <property type="entry name" value="Lipid/polyisoprenoid-binding, YceI-like"/>
    <property type="match status" value="1"/>
</dbReference>
<name>A0A2U1CQE7_9BURK</name>
<comment type="caution">
    <text evidence="3">The sequence shown here is derived from an EMBL/GenBank/DDBJ whole genome shotgun (WGS) entry which is preliminary data.</text>
</comment>
<dbReference type="SMART" id="SM00867">
    <property type="entry name" value="YceI"/>
    <property type="match status" value="1"/>
</dbReference>
<evidence type="ECO:0000259" key="2">
    <source>
        <dbReference type="SMART" id="SM00867"/>
    </source>
</evidence>
<dbReference type="Proteomes" id="UP000246145">
    <property type="component" value="Unassembled WGS sequence"/>
</dbReference>
<accession>A0A2U1CQE7</accession>
<dbReference type="AlphaFoldDB" id="A0A2U1CQE7"/>
<reference evidence="3 4" key="1">
    <citation type="submission" date="2018-04" db="EMBL/GenBank/DDBJ databases">
        <title>Genomic Encyclopedia of Type Strains, Phase IV (KMG-IV): sequencing the most valuable type-strain genomes for metagenomic binning, comparative biology and taxonomic classification.</title>
        <authorList>
            <person name="Goeker M."/>
        </authorList>
    </citation>
    <scope>NUCLEOTIDE SEQUENCE [LARGE SCALE GENOMIC DNA]</scope>
    <source>
        <strain evidence="3 4">DSM 10065</strain>
    </source>
</reference>
<feature type="signal peptide" evidence="1">
    <location>
        <begin position="1"/>
        <end position="21"/>
    </location>
</feature>
<keyword evidence="4" id="KW-1185">Reference proteome</keyword>
<dbReference type="PANTHER" id="PTHR34406">
    <property type="entry name" value="PROTEIN YCEI"/>
    <property type="match status" value="1"/>
</dbReference>
<organism evidence="3 4">
    <name type="scientific">Pusillimonas noertemannii</name>
    <dbReference type="NCBI Taxonomy" id="305977"/>
    <lineage>
        <taxon>Bacteria</taxon>
        <taxon>Pseudomonadati</taxon>
        <taxon>Pseudomonadota</taxon>
        <taxon>Betaproteobacteria</taxon>
        <taxon>Burkholderiales</taxon>
        <taxon>Alcaligenaceae</taxon>
        <taxon>Pusillimonas</taxon>
    </lineage>
</organism>
<gene>
    <name evidence="3" type="ORF">C7440_0494</name>
</gene>
<dbReference type="SUPFAM" id="SSF101874">
    <property type="entry name" value="YceI-like"/>
    <property type="match status" value="1"/>
</dbReference>
<dbReference type="PANTHER" id="PTHR34406:SF2">
    <property type="entry name" value="PERIPLASMIC PROTEIN"/>
    <property type="match status" value="1"/>
</dbReference>
<proteinExistence type="predicted"/>
<feature type="chain" id="PRO_5015519396" evidence="1">
    <location>
        <begin position="22"/>
        <end position="192"/>
    </location>
</feature>
<dbReference type="RefSeq" id="WP_218940595.1">
    <property type="nucleotide sequence ID" value="NZ_JACCEX010000001.1"/>
</dbReference>
<feature type="domain" description="Lipid/polyisoprenoid-binding YceI-like" evidence="2">
    <location>
        <begin position="25"/>
        <end position="189"/>
    </location>
</feature>
<protein>
    <submittedName>
        <fullName evidence="3">Polyisoprenoid-binding protein YceI</fullName>
    </submittedName>
</protein>
<evidence type="ECO:0000256" key="1">
    <source>
        <dbReference type="SAM" id="SignalP"/>
    </source>
</evidence>
<evidence type="ECO:0000313" key="4">
    <source>
        <dbReference type="Proteomes" id="UP000246145"/>
    </source>
</evidence>
<evidence type="ECO:0000313" key="3">
    <source>
        <dbReference type="EMBL" id="PVY68105.1"/>
    </source>
</evidence>
<dbReference type="InterPro" id="IPR007372">
    <property type="entry name" value="Lipid/polyisoprenoid-bd_YceI"/>
</dbReference>